<name>A0A158K950_9BURK</name>
<evidence type="ECO:0000313" key="2">
    <source>
        <dbReference type="EMBL" id="SAL77243.1"/>
    </source>
</evidence>
<dbReference type="EMBL" id="FCON02000070">
    <property type="protein sequence ID" value="SAL77243.1"/>
    <property type="molecule type" value="Genomic_DNA"/>
</dbReference>
<dbReference type="Gene3D" id="3.30.2310.20">
    <property type="entry name" value="RelE-like"/>
    <property type="match status" value="1"/>
</dbReference>
<dbReference type="OrthoDB" id="121597at2"/>
<dbReference type="Proteomes" id="UP000054770">
    <property type="component" value="Unassembled WGS sequence"/>
</dbReference>
<gene>
    <name evidence="2" type="ORF">AWB68_05158</name>
</gene>
<sequence>MTFAVRFTLEAAADLERLYEFILERDATDFKLAENALQAIRDGVATLRSSPFTCRKARSEAPFLRELIIPFGRSGYVALFEIEDSETVTVLAIRHQLEDDYH</sequence>
<dbReference type="InterPro" id="IPR035093">
    <property type="entry name" value="RelE/ParE_toxin_dom_sf"/>
</dbReference>
<dbReference type="InterPro" id="IPR007712">
    <property type="entry name" value="RelE/ParE_toxin"/>
</dbReference>
<accession>A0A158K950</accession>
<dbReference type="AlphaFoldDB" id="A0A158K950"/>
<reference evidence="2" key="1">
    <citation type="submission" date="2016-01" db="EMBL/GenBank/DDBJ databases">
        <authorList>
            <person name="Peeters C."/>
        </authorList>
    </citation>
    <scope>NUCLEOTIDE SEQUENCE [LARGE SCALE GENOMIC DNA]</scope>
    <source>
        <strain evidence="2">LMG 22940</strain>
    </source>
</reference>
<evidence type="ECO:0000313" key="3">
    <source>
        <dbReference type="Proteomes" id="UP000054770"/>
    </source>
</evidence>
<organism evidence="2 3">
    <name type="scientific">Caballeronia choica</name>
    <dbReference type="NCBI Taxonomy" id="326476"/>
    <lineage>
        <taxon>Bacteria</taxon>
        <taxon>Pseudomonadati</taxon>
        <taxon>Pseudomonadota</taxon>
        <taxon>Betaproteobacteria</taxon>
        <taxon>Burkholderiales</taxon>
        <taxon>Burkholderiaceae</taxon>
        <taxon>Caballeronia</taxon>
    </lineage>
</organism>
<keyword evidence="3" id="KW-1185">Reference proteome</keyword>
<evidence type="ECO:0000256" key="1">
    <source>
        <dbReference type="ARBA" id="ARBA00022649"/>
    </source>
</evidence>
<keyword evidence="1" id="KW-1277">Toxin-antitoxin system</keyword>
<proteinExistence type="predicted"/>
<comment type="caution">
    <text evidence="2">The sequence shown here is derived from an EMBL/GenBank/DDBJ whole genome shotgun (WGS) entry which is preliminary data.</text>
</comment>
<dbReference type="RefSeq" id="WP_087647205.1">
    <property type="nucleotide sequence ID" value="NZ_FCON02000070.1"/>
</dbReference>
<protein>
    <submittedName>
        <fullName evidence="2">Plasmid stabilization system protein</fullName>
    </submittedName>
</protein>
<dbReference type="Pfam" id="PF05016">
    <property type="entry name" value="ParE_toxin"/>
    <property type="match status" value="1"/>
</dbReference>